<dbReference type="EMBL" id="RDBE01000010">
    <property type="protein sequence ID" value="RLV47457.1"/>
    <property type="molecule type" value="Genomic_DNA"/>
</dbReference>
<comment type="similarity">
    <text evidence="1 4">Belongs to the aldehyde dehydrogenase family.</text>
</comment>
<proteinExistence type="inferred from homology"/>
<protein>
    <submittedName>
        <fullName evidence="6">Aldehyde dehydrogenase</fullName>
    </submittedName>
</protein>
<dbReference type="InterPro" id="IPR029510">
    <property type="entry name" value="Ald_DH_CS_GLU"/>
</dbReference>
<organism evidence="6 7">
    <name type="scientific">Nocardioides mangrovicus</name>
    <dbReference type="NCBI Taxonomy" id="2478913"/>
    <lineage>
        <taxon>Bacteria</taxon>
        <taxon>Bacillati</taxon>
        <taxon>Actinomycetota</taxon>
        <taxon>Actinomycetes</taxon>
        <taxon>Propionibacteriales</taxon>
        <taxon>Nocardioidaceae</taxon>
        <taxon>Nocardioides</taxon>
    </lineage>
</organism>
<dbReference type="FunFam" id="3.40.605.10:FF:000007">
    <property type="entry name" value="NAD/NADP-dependent betaine aldehyde dehydrogenase"/>
    <property type="match status" value="1"/>
</dbReference>
<dbReference type="CDD" id="cd07078">
    <property type="entry name" value="ALDH"/>
    <property type="match status" value="1"/>
</dbReference>
<evidence type="ECO:0000313" key="6">
    <source>
        <dbReference type="EMBL" id="RLV47457.1"/>
    </source>
</evidence>
<feature type="active site" evidence="3">
    <location>
        <position position="256"/>
    </location>
</feature>
<feature type="domain" description="Aldehyde dehydrogenase" evidence="5">
    <location>
        <begin position="28"/>
        <end position="481"/>
    </location>
</feature>
<dbReference type="Pfam" id="PF00171">
    <property type="entry name" value="Aldedh"/>
    <property type="match status" value="1"/>
</dbReference>
<dbReference type="Gene3D" id="3.40.605.10">
    <property type="entry name" value="Aldehyde Dehydrogenase, Chain A, domain 1"/>
    <property type="match status" value="1"/>
</dbReference>
<evidence type="ECO:0000259" key="5">
    <source>
        <dbReference type="Pfam" id="PF00171"/>
    </source>
</evidence>
<gene>
    <name evidence="6" type="ORF">D9V37_14750</name>
</gene>
<dbReference type="PANTHER" id="PTHR11699">
    <property type="entry name" value="ALDEHYDE DEHYDROGENASE-RELATED"/>
    <property type="match status" value="1"/>
</dbReference>
<dbReference type="InterPro" id="IPR016163">
    <property type="entry name" value="Ald_DH_C"/>
</dbReference>
<evidence type="ECO:0000256" key="1">
    <source>
        <dbReference type="ARBA" id="ARBA00009986"/>
    </source>
</evidence>
<evidence type="ECO:0000313" key="7">
    <source>
        <dbReference type="Proteomes" id="UP000281708"/>
    </source>
</evidence>
<dbReference type="InterPro" id="IPR016162">
    <property type="entry name" value="Ald_DH_N"/>
</dbReference>
<dbReference type="SUPFAM" id="SSF53720">
    <property type="entry name" value="ALDH-like"/>
    <property type="match status" value="1"/>
</dbReference>
<name>A0A3L8NXU0_9ACTN</name>
<evidence type="ECO:0000256" key="3">
    <source>
        <dbReference type="PROSITE-ProRule" id="PRU10007"/>
    </source>
</evidence>
<dbReference type="AlphaFoldDB" id="A0A3L8NXU0"/>
<dbReference type="InterPro" id="IPR015590">
    <property type="entry name" value="Aldehyde_DH_dom"/>
</dbReference>
<dbReference type="Proteomes" id="UP000281708">
    <property type="component" value="Unassembled WGS sequence"/>
</dbReference>
<dbReference type="InterPro" id="IPR016161">
    <property type="entry name" value="Ald_DH/histidinol_DH"/>
</dbReference>
<evidence type="ECO:0000256" key="2">
    <source>
        <dbReference type="ARBA" id="ARBA00023002"/>
    </source>
</evidence>
<sequence length="485" mass="50040">MTSTPDRTVTLPSELIIGGERLSAASGGAFEHVNPATGRAQGSIPMAGAAEVDAAVAAARAALPEWRSWNPVDRRRVIVRLADLMREHVDELAVLASLEMGGPITMTPYHVQWGADWIEDAAGWADRLYGETAPLSARGMLEYTAVEPFGVVAALATWNGSSGAFGMTIGAPLAAGCTVVAKPSELAPFGAIRVVELALEAGIPPGVLNVITAGVEASSALVAHPGVDKVTFTGSPATARRIAAVAAERLTPCVFELGGKSASLVFGDADLERAVGAAVGVIGNAGQVCTLGSRLLVHRSVHDHYVEQVAAALATIRQGDPFDESVVMGPVINASAADRITAMINRARDYAAVVTGGGRVGGELSEGFFVEPTLVALPDNAGELAQDEVFGPVLGIIAFDEEDEAVAIANDSDYGLSGYVFTQDVSRAHRVASRLDTGNVGVNGGNAPAGPHLAFGGRKQSGYGKQGGLAGIWEFVNTKTVQVML</sequence>
<comment type="caution">
    <text evidence="6">The sequence shown here is derived from an EMBL/GenBank/DDBJ whole genome shotgun (WGS) entry which is preliminary data.</text>
</comment>
<evidence type="ECO:0000256" key="4">
    <source>
        <dbReference type="RuleBase" id="RU003345"/>
    </source>
</evidence>
<dbReference type="RefSeq" id="WP_121806960.1">
    <property type="nucleotide sequence ID" value="NZ_RDBE01000010.1"/>
</dbReference>
<keyword evidence="7" id="KW-1185">Reference proteome</keyword>
<dbReference type="Gene3D" id="3.40.309.10">
    <property type="entry name" value="Aldehyde Dehydrogenase, Chain A, domain 2"/>
    <property type="match status" value="1"/>
</dbReference>
<dbReference type="OrthoDB" id="6882680at2"/>
<dbReference type="PROSITE" id="PS00687">
    <property type="entry name" value="ALDEHYDE_DEHYDR_GLU"/>
    <property type="match status" value="1"/>
</dbReference>
<reference evidence="6 7" key="1">
    <citation type="submission" date="2018-10" db="EMBL/GenBank/DDBJ databases">
        <title>Marmoricola sp. 4Q3S-7 whole genome shotgun sequence.</title>
        <authorList>
            <person name="Li F."/>
        </authorList>
    </citation>
    <scope>NUCLEOTIDE SEQUENCE [LARGE SCALE GENOMIC DNA]</scope>
    <source>
        <strain evidence="6 7">4Q3S-7</strain>
    </source>
</reference>
<dbReference type="GO" id="GO:0016620">
    <property type="term" value="F:oxidoreductase activity, acting on the aldehyde or oxo group of donors, NAD or NADP as acceptor"/>
    <property type="evidence" value="ECO:0007669"/>
    <property type="project" value="InterPro"/>
</dbReference>
<accession>A0A3L8NXU0</accession>
<keyword evidence="2 4" id="KW-0560">Oxidoreductase</keyword>